<feature type="domain" description="Insertion element IS150 protein InsJ-like helix-turn-helix" evidence="2">
    <location>
        <begin position="128"/>
        <end position="180"/>
    </location>
</feature>
<dbReference type="EMBL" id="DXGJ01000062">
    <property type="protein sequence ID" value="HIW72542.1"/>
    <property type="molecule type" value="Genomic_DNA"/>
</dbReference>
<gene>
    <name evidence="3" type="ORF">H9875_07955</name>
</gene>
<dbReference type="PANTHER" id="PTHR33795">
    <property type="entry name" value="INSERTION ELEMENT IS150 PROTEIN INSJ"/>
    <property type="match status" value="1"/>
</dbReference>
<dbReference type="AlphaFoldDB" id="A0A9D1QSK2"/>
<comment type="caution">
    <text evidence="3">The sequence shown here is derived from an EMBL/GenBank/DDBJ whole genome shotgun (WGS) entry which is preliminary data.</text>
</comment>
<dbReference type="SUPFAM" id="SSF48295">
    <property type="entry name" value="TrpR-like"/>
    <property type="match status" value="3"/>
</dbReference>
<dbReference type="GO" id="GO:0043565">
    <property type="term" value="F:sequence-specific DNA binding"/>
    <property type="evidence" value="ECO:0007669"/>
    <property type="project" value="InterPro"/>
</dbReference>
<dbReference type="InterPro" id="IPR036388">
    <property type="entry name" value="WH-like_DNA-bd_sf"/>
</dbReference>
<accession>A0A9D1QSK2</accession>
<evidence type="ECO:0000313" key="3">
    <source>
        <dbReference type="EMBL" id="HIW72542.1"/>
    </source>
</evidence>
<comment type="similarity">
    <text evidence="1">Belongs to the IS150/IS1296 orfA family.</text>
</comment>
<feature type="domain" description="Insertion element IS150 protein InsJ-like helix-turn-helix" evidence="2">
    <location>
        <begin position="68"/>
        <end position="104"/>
    </location>
</feature>
<evidence type="ECO:0000313" key="4">
    <source>
        <dbReference type="Proteomes" id="UP000886822"/>
    </source>
</evidence>
<organism evidence="3 4">
    <name type="scientific">Candidatus Levilactobacillus faecigallinarum</name>
    <dbReference type="NCBI Taxonomy" id="2838638"/>
    <lineage>
        <taxon>Bacteria</taxon>
        <taxon>Bacillati</taxon>
        <taxon>Bacillota</taxon>
        <taxon>Bacilli</taxon>
        <taxon>Lactobacillales</taxon>
        <taxon>Lactobacillaceae</taxon>
        <taxon>Levilactobacillus</taxon>
    </lineage>
</organism>
<name>A0A9D1QSK2_9LACO</name>
<reference evidence="3" key="2">
    <citation type="submission" date="2021-04" db="EMBL/GenBank/DDBJ databases">
        <authorList>
            <person name="Gilroy R."/>
        </authorList>
    </citation>
    <scope>NUCLEOTIDE SEQUENCE</scope>
    <source>
        <strain evidence="3">CHK173-259</strain>
    </source>
</reference>
<protein>
    <submittedName>
        <fullName evidence="3">Helix-turn-helix domain-containing protein</fullName>
    </submittedName>
</protein>
<evidence type="ECO:0000259" key="2">
    <source>
        <dbReference type="Pfam" id="PF13518"/>
    </source>
</evidence>
<dbReference type="Proteomes" id="UP000886822">
    <property type="component" value="Unassembled WGS sequence"/>
</dbReference>
<evidence type="ECO:0000256" key="1">
    <source>
        <dbReference type="ARBA" id="ARBA00038232"/>
    </source>
</evidence>
<proteinExistence type="inferred from homology"/>
<dbReference type="InterPro" id="IPR052057">
    <property type="entry name" value="IS150/IS1296_orfA-like"/>
</dbReference>
<dbReference type="Pfam" id="PF13518">
    <property type="entry name" value="HTH_28"/>
    <property type="match status" value="3"/>
</dbReference>
<feature type="domain" description="Insertion element IS150 protein InsJ-like helix-turn-helix" evidence="2">
    <location>
        <begin position="28"/>
        <end position="61"/>
    </location>
</feature>
<dbReference type="PANTHER" id="PTHR33795:SF1">
    <property type="entry name" value="INSERTION ELEMENT IS150 PROTEIN INSJ"/>
    <property type="match status" value="1"/>
</dbReference>
<dbReference type="InterPro" id="IPR055247">
    <property type="entry name" value="InsJ-like_HTH"/>
</dbReference>
<reference evidence="3" key="1">
    <citation type="journal article" date="2021" name="PeerJ">
        <title>Extensive microbial diversity within the chicken gut microbiome revealed by metagenomics and culture.</title>
        <authorList>
            <person name="Gilroy R."/>
            <person name="Ravi A."/>
            <person name="Getino M."/>
            <person name="Pursley I."/>
            <person name="Horton D.L."/>
            <person name="Alikhan N.F."/>
            <person name="Baker D."/>
            <person name="Gharbi K."/>
            <person name="Hall N."/>
            <person name="Watson M."/>
            <person name="Adriaenssens E.M."/>
            <person name="Foster-Nyarko E."/>
            <person name="Jarju S."/>
            <person name="Secka A."/>
            <person name="Antonio M."/>
            <person name="Oren A."/>
            <person name="Chaudhuri R.R."/>
            <person name="La Ragione R."/>
            <person name="Hildebrand F."/>
            <person name="Pallen M.J."/>
        </authorList>
    </citation>
    <scope>NUCLEOTIDE SEQUENCE</scope>
    <source>
        <strain evidence="3">CHK173-259</strain>
    </source>
</reference>
<dbReference type="InterPro" id="IPR010921">
    <property type="entry name" value="Trp_repressor/repl_initiator"/>
</dbReference>
<dbReference type="Gene3D" id="1.10.10.10">
    <property type="entry name" value="Winged helix-like DNA-binding domain superfamily/Winged helix DNA-binding domain"/>
    <property type="match status" value="2"/>
</dbReference>
<sequence length="234" mass="27107">MGRKGSRYPIEKKLFYIGLVVEGMAPNAIQRQYGIAHSQVSQWVKNYKLQGIDGLRHQSIGKYSGDLKLKIVLEYLEGHTSYPRLCDKYNIPNVGTIYQWVHQYTSGKQLTTRSVKRVKNGRKTTQLERVEIVQWIIANDMDYSRAMSKYNVSYGQVYSWTRKFKQGGPEALVDRRGKGKAIDQLTDDEKRDLEVKRLKARIEHLSTENAVLKKLQELERLDATHNTSTKQSKR</sequence>